<dbReference type="InterPro" id="IPR047729">
    <property type="entry name" value="Sce7726-like"/>
</dbReference>
<dbReference type="Proteomes" id="UP000178759">
    <property type="component" value="Unassembled WGS sequence"/>
</dbReference>
<proteinExistence type="predicted"/>
<reference evidence="1 2" key="1">
    <citation type="journal article" date="2016" name="Nat. Commun.">
        <title>Thousands of microbial genomes shed light on interconnected biogeochemical processes in an aquifer system.</title>
        <authorList>
            <person name="Anantharaman K."/>
            <person name="Brown C.T."/>
            <person name="Hug L.A."/>
            <person name="Sharon I."/>
            <person name="Castelle C.J."/>
            <person name="Probst A.J."/>
            <person name="Thomas B.C."/>
            <person name="Singh A."/>
            <person name="Wilkins M.J."/>
            <person name="Karaoz U."/>
            <person name="Brodie E.L."/>
            <person name="Williams K.H."/>
            <person name="Hubbard S.S."/>
            <person name="Banfield J.F."/>
        </authorList>
    </citation>
    <scope>NUCLEOTIDE SEQUENCE [LARGE SCALE GENOMIC DNA]</scope>
</reference>
<accession>A0A1F6AG83</accession>
<dbReference type="NCBIfam" id="NF033832">
    <property type="entry name" value="sce7726_fam"/>
    <property type="match status" value="1"/>
</dbReference>
<evidence type="ECO:0000313" key="2">
    <source>
        <dbReference type="Proteomes" id="UP000178759"/>
    </source>
</evidence>
<evidence type="ECO:0008006" key="3">
    <source>
        <dbReference type="Google" id="ProtNLM"/>
    </source>
</evidence>
<name>A0A1F6AG83_9BACT</name>
<sequence>MIAKTSNKTMQTNDLIIRSTLKKNLQLRHAKDSKVRIIEELGVQHGTARVDIAVVNGIMHGYEIKSDRDTLERLPEQIIEFSAVFDKITLVVGKQHLYNAINIIPDWWGIIIAKINEDNSVEFTTIREEEFNNNQQGICVAKLLWKKEALKVLEETGQAKGFYSKPRRFIYEKLAHTLDIQTLNNKVREALFFRANWRLDAPLMLNGD</sequence>
<comment type="caution">
    <text evidence="1">The sequence shown here is derived from an EMBL/GenBank/DDBJ whole genome shotgun (WGS) entry which is preliminary data.</text>
</comment>
<protein>
    <recommendedName>
        <fullName evidence="3">Sce7726 family protein</fullName>
    </recommendedName>
</protein>
<dbReference type="AlphaFoldDB" id="A0A1F6AG83"/>
<organism evidence="1 2">
    <name type="scientific">Candidatus Gottesmanbacteria bacterium RIFCSPLOWO2_01_FULL_43_11b</name>
    <dbReference type="NCBI Taxonomy" id="1798392"/>
    <lineage>
        <taxon>Bacteria</taxon>
        <taxon>Candidatus Gottesmaniibacteriota</taxon>
    </lineage>
</organism>
<dbReference type="EMBL" id="MFJV01000001">
    <property type="protein sequence ID" value="OGG23734.1"/>
    <property type="molecule type" value="Genomic_DNA"/>
</dbReference>
<evidence type="ECO:0000313" key="1">
    <source>
        <dbReference type="EMBL" id="OGG23734.1"/>
    </source>
</evidence>
<gene>
    <name evidence="1" type="ORF">A3A79_00815</name>
</gene>